<dbReference type="RefSeq" id="WP_119335608.1">
    <property type="nucleotide sequence ID" value="NZ_AP018558.1"/>
</dbReference>
<proteinExistence type="predicted"/>
<dbReference type="Gene3D" id="3.40.50.1000">
    <property type="entry name" value="HAD superfamily/HAD-like"/>
    <property type="match status" value="1"/>
</dbReference>
<dbReference type="InterPro" id="IPR006439">
    <property type="entry name" value="HAD-SF_hydro_IA"/>
</dbReference>
<gene>
    <name evidence="1" type="ORF">HPTL_1658</name>
</gene>
<dbReference type="Proteomes" id="UP000262004">
    <property type="component" value="Chromosome"/>
</dbReference>
<name>A0A2Z6DZZ3_HYDTE</name>
<dbReference type="InterPro" id="IPR023214">
    <property type="entry name" value="HAD_sf"/>
</dbReference>
<dbReference type="InterPro" id="IPR036412">
    <property type="entry name" value="HAD-like_sf"/>
</dbReference>
<dbReference type="AlphaFoldDB" id="A0A2Z6DZZ3"/>
<dbReference type="SFLD" id="SFLDG01132">
    <property type="entry name" value="C1.5.3:_5'-Nucleotidase_Like"/>
    <property type="match status" value="1"/>
</dbReference>
<evidence type="ECO:0000313" key="2">
    <source>
        <dbReference type="Proteomes" id="UP000262004"/>
    </source>
</evidence>
<organism evidence="1 2">
    <name type="scientific">Hydrogenophilus thermoluteolus</name>
    <name type="common">Pseudomonas hydrogenothermophila</name>
    <dbReference type="NCBI Taxonomy" id="297"/>
    <lineage>
        <taxon>Bacteria</taxon>
        <taxon>Pseudomonadati</taxon>
        <taxon>Pseudomonadota</taxon>
        <taxon>Hydrogenophilia</taxon>
        <taxon>Hydrogenophilales</taxon>
        <taxon>Hydrogenophilaceae</taxon>
        <taxon>Hydrogenophilus</taxon>
    </lineage>
</organism>
<dbReference type="SUPFAM" id="SSF56784">
    <property type="entry name" value="HAD-like"/>
    <property type="match status" value="1"/>
</dbReference>
<dbReference type="EMBL" id="AP018558">
    <property type="protein sequence ID" value="BBD77918.1"/>
    <property type="molecule type" value="Genomic_DNA"/>
</dbReference>
<dbReference type="SFLD" id="SFLDS00003">
    <property type="entry name" value="Haloacid_Dehalogenase"/>
    <property type="match status" value="1"/>
</dbReference>
<dbReference type="NCBIfam" id="TIGR01993">
    <property type="entry name" value="Pyr-5-nucltdase"/>
    <property type="match status" value="1"/>
</dbReference>
<sequence>MTTPIWIFDLDNTLHHASAAIFPHLNRQMTAYLMRHLALDETEANALRVRYWRAYGATLVGLIRHHRINPRHFLRETHRFDNLAAHIHAPKRLAATLAKLPGAKVLFTNGPREYARAIVEHLGIHRHFVRLFAIEDLDYNPKPRRRAYATVLHAMKVAPSRCILIEDSAENLAPAKQLGMTTVWVTRARGLPPYVDWKIATVTDLPKVLGRWGARSSHPRLFLR</sequence>
<keyword evidence="2" id="KW-1185">Reference proteome</keyword>
<dbReference type="InterPro" id="IPR010237">
    <property type="entry name" value="Pyr-5-nucltdase"/>
</dbReference>
<dbReference type="NCBIfam" id="TIGR01509">
    <property type="entry name" value="HAD-SF-IA-v3"/>
    <property type="match status" value="1"/>
</dbReference>
<dbReference type="SFLD" id="SFLDG01129">
    <property type="entry name" value="C1.5:_HAD__Beta-PGM__Phosphata"/>
    <property type="match status" value="1"/>
</dbReference>
<dbReference type="OrthoDB" id="8558420at2"/>
<dbReference type="PANTHER" id="PTHR12725">
    <property type="entry name" value="HALOACID DEHALOGENASE-LIKE HYDROLASE"/>
    <property type="match status" value="1"/>
</dbReference>
<reference evidence="1 2" key="1">
    <citation type="submission" date="2018-04" db="EMBL/GenBank/DDBJ databases">
        <title>Complete genome sequence of Hydrogenophilus thermoluteolus TH-1.</title>
        <authorList>
            <person name="Arai H."/>
        </authorList>
    </citation>
    <scope>NUCLEOTIDE SEQUENCE [LARGE SCALE GENOMIC DNA]</scope>
    <source>
        <strain evidence="1 2">TH-1</strain>
    </source>
</reference>
<dbReference type="PANTHER" id="PTHR12725:SF117">
    <property type="entry name" value="HALOACID DEHALOGENASE-LIKE HYDROLASE"/>
    <property type="match status" value="1"/>
</dbReference>
<dbReference type="Pfam" id="PF00702">
    <property type="entry name" value="Hydrolase"/>
    <property type="match status" value="1"/>
</dbReference>
<dbReference type="Gene3D" id="1.10.150.450">
    <property type="match status" value="1"/>
</dbReference>
<protein>
    <submittedName>
        <fullName evidence="1">Pyrimidine 5'-nucleotidase</fullName>
    </submittedName>
</protein>
<evidence type="ECO:0000313" key="1">
    <source>
        <dbReference type="EMBL" id="BBD77918.1"/>
    </source>
</evidence>
<dbReference type="KEGG" id="htl:HPTL_1658"/>
<accession>A0A2Z6DZZ3</accession>